<feature type="domain" description="Rhodanese" evidence="1">
    <location>
        <begin position="234"/>
        <end position="334"/>
    </location>
</feature>
<name>A0ABQ8IF96_9ROSI</name>
<accession>A0ABQ8IF96</accession>
<dbReference type="PROSITE" id="PS50206">
    <property type="entry name" value="RHODANESE_3"/>
    <property type="match status" value="2"/>
</dbReference>
<dbReference type="InterPro" id="IPR001763">
    <property type="entry name" value="Rhodanese-like_dom"/>
</dbReference>
<sequence>MVSSVSVQILALTRLRRAHIFFPVRSFVDATKKLEDVVNVDVHAAKDLLSSGHRYLDVRTTEEFDKSHVIVDNALNVPYLFKTQEGRVKNPEFLSQVSSVCNKEDHIVVGCKSGSRSLNACVDLLNAGYERVKNMAGGYTAWVDIDSHPTDVNKKNIFLQYFFILIPVSVNFVYYKQNTYTQNLVSSVSVSVQILALTRLRKAHIFFPVRSFMDATTKLEDVVNVDVHTAKDLLSSGHRYLDVRTTEEFSKSHVDDALNVPYLFKTQEGRVKNPEFLSQVSSVCNKEDHIVVGCNSGGRSIKACVDLLNAGHEQVKNMVGGYSAWVDSGLAGEKPPEEMKTSCKFRP</sequence>
<dbReference type="Pfam" id="PF00581">
    <property type="entry name" value="Rhodanese"/>
    <property type="match status" value="2"/>
</dbReference>
<evidence type="ECO:0000313" key="3">
    <source>
        <dbReference type="Proteomes" id="UP000827721"/>
    </source>
</evidence>
<protein>
    <recommendedName>
        <fullName evidence="1">Rhodanese domain-containing protein</fullName>
    </recommendedName>
</protein>
<dbReference type="PANTHER" id="PTHR44542">
    <property type="entry name" value="THIOSULFATE SULFURTRANSFERASE 18"/>
    <property type="match status" value="1"/>
</dbReference>
<dbReference type="CDD" id="cd00158">
    <property type="entry name" value="RHOD"/>
    <property type="match status" value="2"/>
</dbReference>
<dbReference type="SMART" id="SM00450">
    <property type="entry name" value="RHOD"/>
    <property type="match status" value="2"/>
</dbReference>
<dbReference type="Proteomes" id="UP000827721">
    <property type="component" value="Unassembled WGS sequence"/>
</dbReference>
<organism evidence="2 3">
    <name type="scientific">Xanthoceras sorbifolium</name>
    <dbReference type="NCBI Taxonomy" id="99658"/>
    <lineage>
        <taxon>Eukaryota</taxon>
        <taxon>Viridiplantae</taxon>
        <taxon>Streptophyta</taxon>
        <taxon>Embryophyta</taxon>
        <taxon>Tracheophyta</taxon>
        <taxon>Spermatophyta</taxon>
        <taxon>Magnoliopsida</taxon>
        <taxon>eudicotyledons</taxon>
        <taxon>Gunneridae</taxon>
        <taxon>Pentapetalae</taxon>
        <taxon>rosids</taxon>
        <taxon>malvids</taxon>
        <taxon>Sapindales</taxon>
        <taxon>Sapindaceae</taxon>
        <taxon>Xanthoceroideae</taxon>
        <taxon>Xanthoceras</taxon>
    </lineage>
</organism>
<dbReference type="EMBL" id="JAFEMO010000002">
    <property type="protein sequence ID" value="KAH7574902.1"/>
    <property type="molecule type" value="Genomic_DNA"/>
</dbReference>
<comment type="caution">
    <text evidence="2">The sequence shown here is derived from an EMBL/GenBank/DDBJ whole genome shotgun (WGS) entry which is preliminary data.</text>
</comment>
<gene>
    <name evidence="2" type="ORF">JRO89_XS02G0019500</name>
</gene>
<dbReference type="InterPro" id="IPR044684">
    <property type="entry name" value="STR17/STR18/HARC1-like"/>
</dbReference>
<keyword evidence="3" id="KW-1185">Reference proteome</keyword>
<reference evidence="2 3" key="1">
    <citation type="submission" date="2021-02" db="EMBL/GenBank/DDBJ databases">
        <title>Plant Genome Project.</title>
        <authorList>
            <person name="Zhang R.-G."/>
        </authorList>
    </citation>
    <scope>NUCLEOTIDE SEQUENCE [LARGE SCALE GENOMIC DNA]</scope>
    <source>
        <tissue evidence="2">Leaves</tissue>
    </source>
</reference>
<evidence type="ECO:0000259" key="1">
    <source>
        <dbReference type="PROSITE" id="PS50206"/>
    </source>
</evidence>
<dbReference type="SUPFAM" id="SSF52821">
    <property type="entry name" value="Rhodanese/Cell cycle control phosphatase"/>
    <property type="match status" value="2"/>
</dbReference>
<proteinExistence type="predicted"/>
<dbReference type="Gene3D" id="3.40.250.10">
    <property type="entry name" value="Rhodanese-like domain"/>
    <property type="match status" value="2"/>
</dbReference>
<evidence type="ECO:0000313" key="2">
    <source>
        <dbReference type="EMBL" id="KAH7574902.1"/>
    </source>
</evidence>
<dbReference type="PANTHER" id="PTHR44542:SF14">
    <property type="entry name" value="PROTEIN HIGH ARSENIC CONTENT 1, MITOCHONDRIAL-RELATED"/>
    <property type="match status" value="1"/>
</dbReference>
<feature type="domain" description="Rhodanese" evidence="1">
    <location>
        <begin position="49"/>
        <end position="151"/>
    </location>
</feature>
<dbReference type="InterPro" id="IPR036873">
    <property type="entry name" value="Rhodanese-like_dom_sf"/>
</dbReference>